<sequence length="62" mass="6463">MQRKGLAVEEAAELDARWGGGEGPTDLEVLVGVERLRRSTRVVKEVGKGGFLVGDKGGLGVG</sequence>
<reference evidence="1 2" key="1">
    <citation type="submission" date="2017-11" db="EMBL/GenBank/DDBJ databases">
        <title>De-novo sequencing of pomegranate (Punica granatum L.) genome.</title>
        <authorList>
            <person name="Akparov Z."/>
            <person name="Amiraslanov A."/>
            <person name="Hajiyeva S."/>
            <person name="Abbasov M."/>
            <person name="Kaur K."/>
            <person name="Hamwieh A."/>
            <person name="Solovyev V."/>
            <person name="Salamov A."/>
            <person name="Braich B."/>
            <person name="Kosarev P."/>
            <person name="Mahmoud A."/>
            <person name="Hajiyev E."/>
            <person name="Babayeva S."/>
            <person name="Izzatullayeva V."/>
            <person name="Mammadov A."/>
            <person name="Mammadov A."/>
            <person name="Sharifova S."/>
            <person name="Ojaghi J."/>
            <person name="Eynullazada K."/>
            <person name="Bayramov B."/>
            <person name="Abdulazimova A."/>
            <person name="Shahmuradov I."/>
        </authorList>
    </citation>
    <scope>NUCLEOTIDE SEQUENCE [LARGE SCALE GENOMIC DNA]</scope>
    <source>
        <strain evidence="2">cv. AG2017</strain>
        <tissue evidence="1">Leaf</tissue>
    </source>
</reference>
<dbReference type="AlphaFoldDB" id="A0A2I0HKS6"/>
<proteinExistence type="predicted"/>
<name>A0A2I0HKS6_PUNGR</name>
<organism evidence="1 2">
    <name type="scientific">Punica granatum</name>
    <name type="common">Pomegranate</name>
    <dbReference type="NCBI Taxonomy" id="22663"/>
    <lineage>
        <taxon>Eukaryota</taxon>
        <taxon>Viridiplantae</taxon>
        <taxon>Streptophyta</taxon>
        <taxon>Embryophyta</taxon>
        <taxon>Tracheophyta</taxon>
        <taxon>Spermatophyta</taxon>
        <taxon>Magnoliopsida</taxon>
        <taxon>eudicotyledons</taxon>
        <taxon>Gunneridae</taxon>
        <taxon>Pentapetalae</taxon>
        <taxon>rosids</taxon>
        <taxon>malvids</taxon>
        <taxon>Myrtales</taxon>
        <taxon>Lythraceae</taxon>
        <taxon>Punica</taxon>
    </lineage>
</organism>
<evidence type="ECO:0000313" key="2">
    <source>
        <dbReference type="Proteomes" id="UP000233551"/>
    </source>
</evidence>
<keyword evidence="2" id="KW-1185">Reference proteome</keyword>
<dbReference type="EMBL" id="PGOL01007803">
    <property type="protein sequence ID" value="PKI32332.1"/>
    <property type="molecule type" value="Genomic_DNA"/>
</dbReference>
<dbReference type="Proteomes" id="UP000233551">
    <property type="component" value="Unassembled WGS sequence"/>
</dbReference>
<evidence type="ECO:0000313" key="1">
    <source>
        <dbReference type="EMBL" id="PKI32332.1"/>
    </source>
</evidence>
<gene>
    <name evidence="1" type="ORF">CRG98_047279</name>
</gene>
<comment type="caution">
    <text evidence="1">The sequence shown here is derived from an EMBL/GenBank/DDBJ whole genome shotgun (WGS) entry which is preliminary data.</text>
</comment>
<accession>A0A2I0HKS6</accession>
<protein>
    <submittedName>
        <fullName evidence="1">Uncharacterized protein</fullName>
    </submittedName>
</protein>